<dbReference type="KEGG" id="rpon:G3256_09490"/>
<evidence type="ECO:0000313" key="2">
    <source>
        <dbReference type="EMBL" id="QJF53175.1"/>
    </source>
</evidence>
<sequence>MKPALGVLAALLWSGHALAQQQPLSVIDWVHRHSEPEPVVVTPLPDPGTAPGARVPPEVDVTPLEQETWRTVGLVPASVTNLPRTLWTGSDPDALGRLITRLPDLRVPAGQALLYRLLLTESFGPGNDLMARDSFTLARAGALVRAGALDPARALIEQAGATRDAAHFAAWLDVALLTGDEDLACDSLNSMPRLAPTAGHRIFCAVRGGDWRTAALLFDTGRALGAVPLAQTGLLERFLDPDLFEGDPALVPPAVITPLLFRLHESVGEPLPTRFLPRAYAVADLRDLSGWKSQLEAAERLARAGTLADNQLLGLYTAREPAASGGIWDRVAAVQKFETALSGGDAAEISATLVNAWEAVRPAGLEVPFAGLFADRLTSAELTAEAARIARTLGLLSLDYREAARHPGTEPLYAAIAAGQPGDASGWSLSAMAISDAFAGKGVRTDLTALAAREQLGEALLRCLVLLEQGAAGDPAALTGALATLRALGQEDTARRAALQILLLDRYS</sequence>
<evidence type="ECO:0008006" key="4">
    <source>
        <dbReference type="Google" id="ProtNLM"/>
    </source>
</evidence>
<evidence type="ECO:0000256" key="1">
    <source>
        <dbReference type="SAM" id="SignalP"/>
    </source>
</evidence>
<proteinExistence type="predicted"/>
<organism evidence="2 3">
    <name type="scientific">Roseobacter ponti</name>
    <dbReference type="NCBI Taxonomy" id="1891787"/>
    <lineage>
        <taxon>Bacteria</taxon>
        <taxon>Pseudomonadati</taxon>
        <taxon>Pseudomonadota</taxon>
        <taxon>Alphaproteobacteria</taxon>
        <taxon>Rhodobacterales</taxon>
        <taxon>Roseobacteraceae</taxon>
        <taxon>Roseobacter</taxon>
    </lineage>
</organism>
<evidence type="ECO:0000313" key="3">
    <source>
        <dbReference type="Proteomes" id="UP000503308"/>
    </source>
</evidence>
<dbReference type="Proteomes" id="UP000503308">
    <property type="component" value="Chromosome"/>
</dbReference>
<name>A0A858SWV4_9RHOB</name>
<feature type="signal peptide" evidence="1">
    <location>
        <begin position="1"/>
        <end position="19"/>
    </location>
</feature>
<keyword evidence="3" id="KW-1185">Reference proteome</keyword>
<dbReference type="AlphaFoldDB" id="A0A858SWV4"/>
<feature type="chain" id="PRO_5032980650" description="Antifreeze glycopeptide polyprotein" evidence="1">
    <location>
        <begin position="20"/>
        <end position="508"/>
    </location>
</feature>
<keyword evidence="1" id="KW-0732">Signal</keyword>
<gene>
    <name evidence="2" type="ORF">G3256_09490</name>
</gene>
<protein>
    <recommendedName>
        <fullName evidence="4">Antifreeze glycopeptide polyprotein</fullName>
    </recommendedName>
</protein>
<accession>A0A858SWV4</accession>
<reference evidence="2 3" key="1">
    <citation type="submission" date="2020-02" db="EMBL/GenBank/DDBJ databases">
        <title>Genome sequence of Roseobacter ponti.</title>
        <authorList>
            <person name="Hollensteiner J."/>
            <person name="Schneider D."/>
            <person name="Poehlein A."/>
            <person name="Daniel R."/>
        </authorList>
    </citation>
    <scope>NUCLEOTIDE SEQUENCE [LARGE SCALE GENOMIC DNA]</scope>
    <source>
        <strain evidence="2 3">DSM 106830</strain>
    </source>
</reference>
<dbReference type="EMBL" id="CP048788">
    <property type="protein sequence ID" value="QJF53175.1"/>
    <property type="molecule type" value="Genomic_DNA"/>
</dbReference>